<organism evidence="2 3">
    <name type="scientific">Pendulispora albinea</name>
    <dbReference type="NCBI Taxonomy" id="2741071"/>
    <lineage>
        <taxon>Bacteria</taxon>
        <taxon>Pseudomonadati</taxon>
        <taxon>Myxococcota</taxon>
        <taxon>Myxococcia</taxon>
        <taxon>Myxococcales</taxon>
        <taxon>Sorangiineae</taxon>
        <taxon>Pendulisporaceae</taxon>
        <taxon>Pendulispora</taxon>
    </lineage>
</organism>
<dbReference type="InterPro" id="IPR007534">
    <property type="entry name" value="LuxE"/>
</dbReference>
<keyword evidence="3" id="KW-1185">Reference proteome</keyword>
<evidence type="ECO:0000313" key="3">
    <source>
        <dbReference type="Proteomes" id="UP001370348"/>
    </source>
</evidence>
<accession>A0ABZ2M079</accession>
<sequence>MESRAGATDGAQNAISESAALHERARAFVRAFEEGRENPEPFDALARDLARFQARYVAGYTNLIRARGLDPERFERAADAPAVPTDAFKVARVSAFPEAETPVVFRTSGTTVGDRGSHFFRDPSTYDAAAVAFARRTLLRGFPERVHVLVLGPSAVDLPDSSLCHMNEAFVRAFGLPGDGDVYFLRNDILDVAALDETVARILVTSDAPVLLLATAFACVYLLDAVGDSGFRLPKGSRVMQTGGFKGKTREVEPSVLRRDLARAFHISPDDVLGEYGMTELSSQFYEDRGGGIYLEPPWARVVPVDPVTLEPVEEGAEGIARIEDLMNVDSAFALLAADRVRRVPGGFELLGRAPGAPPRGCSLTVEEILGR</sequence>
<dbReference type="Gene3D" id="3.40.50.12780">
    <property type="entry name" value="N-terminal domain of ligase-like"/>
    <property type="match status" value="1"/>
</dbReference>
<dbReference type="Pfam" id="PF04443">
    <property type="entry name" value="LuxE"/>
    <property type="match status" value="1"/>
</dbReference>
<feature type="domain" description="Acyl-protein synthetase LuxE" evidence="1">
    <location>
        <begin position="58"/>
        <end position="368"/>
    </location>
</feature>
<dbReference type="InterPro" id="IPR042099">
    <property type="entry name" value="ANL_N_sf"/>
</dbReference>
<protein>
    <submittedName>
        <fullName evidence="2">Acyl-protein synthetase</fullName>
    </submittedName>
</protein>
<dbReference type="EMBL" id="CP089984">
    <property type="protein sequence ID" value="WXB16599.1"/>
    <property type="molecule type" value="Genomic_DNA"/>
</dbReference>
<reference evidence="2 3" key="1">
    <citation type="submission" date="2021-12" db="EMBL/GenBank/DDBJ databases">
        <title>Discovery of the Pendulisporaceae a myxobacterial family with distinct sporulation behavior and unique specialized metabolism.</title>
        <authorList>
            <person name="Garcia R."/>
            <person name="Popoff A."/>
            <person name="Bader C.D."/>
            <person name="Loehr J."/>
            <person name="Walesch S."/>
            <person name="Walt C."/>
            <person name="Boldt J."/>
            <person name="Bunk B."/>
            <person name="Haeckl F.J.F.P.J."/>
            <person name="Gunesch A.P."/>
            <person name="Birkelbach J."/>
            <person name="Nuebel U."/>
            <person name="Pietschmann T."/>
            <person name="Bach T."/>
            <person name="Mueller R."/>
        </authorList>
    </citation>
    <scope>NUCLEOTIDE SEQUENCE [LARGE SCALE GENOMIC DNA]</scope>
    <source>
        <strain evidence="2 3">MSr11954</strain>
    </source>
</reference>
<dbReference type="Proteomes" id="UP001370348">
    <property type="component" value="Chromosome"/>
</dbReference>
<name>A0ABZ2M079_9BACT</name>
<gene>
    <name evidence="2" type="ORF">LZC94_04805</name>
</gene>
<dbReference type="RefSeq" id="WP_394826225.1">
    <property type="nucleotide sequence ID" value="NZ_CP089984.1"/>
</dbReference>
<proteinExistence type="predicted"/>
<evidence type="ECO:0000313" key="2">
    <source>
        <dbReference type="EMBL" id="WXB16599.1"/>
    </source>
</evidence>
<evidence type="ECO:0000259" key="1">
    <source>
        <dbReference type="Pfam" id="PF04443"/>
    </source>
</evidence>